<dbReference type="EMBL" id="DF973815">
    <property type="protein sequence ID" value="GAU40569.1"/>
    <property type="molecule type" value="Genomic_DNA"/>
</dbReference>
<protein>
    <recommendedName>
        <fullName evidence="5">S-acyltransferase</fullName>
    </recommendedName>
</protein>
<accession>A0A2Z6P971</accession>
<keyword evidence="2" id="KW-0812">Transmembrane</keyword>
<feature type="compositionally biased region" description="Basic and acidic residues" evidence="1">
    <location>
        <begin position="184"/>
        <end position="194"/>
    </location>
</feature>
<keyword evidence="4" id="KW-1185">Reference proteome</keyword>
<dbReference type="AlphaFoldDB" id="A0A2Z6P971"/>
<evidence type="ECO:0008006" key="5">
    <source>
        <dbReference type="Google" id="ProtNLM"/>
    </source>
</evidence>
<organism evidence="3 4">
    <name type="scientific">Trifolium subterraneum</name>
    <name type="common">Subterranean clover</name>
    <dbReference type="NCBI Taxonomy" id="3900"/>
    <lineage>
        <taxon>Eukaryota</taxon>
        <taxon>Viridiplantae</taxon>
        <taxon>Streptophyta</taxon>
        <taxon>Embryophyta</taxon>
        <taxon>Tracheophyta</taxon>
        <taxon>Spermatophyta</taxon>
        <taxon>Magnoliopsida</taxon>
        <taxon>eudicotyledons</taxon>
        <taxon>Gunneridae</taxon>
        <taxon>Pentapetalae</taxon>
        <taxon>rosids</taxon>
        <taxon>fabids</taxon>
        <taxon>Fabales</taxon>
        <taxon>Fabaceae</taxon>
        <taxon>Papilionoideae</taxon>
        <taxon>50 kb inversion clade</taxon>
        <taxon>NPAAA clade</taxon>
        <taxon>Hologalegina</taxon>
        <taxon>IRL clade</taxon>
        <taxon>Trifolieae</taxon>
        <taxon>Trifolium</taxon>
    </lineage>
</organism>
<sequence length="303" mass="34526">MRRHGWQRPIHPLQFVGMGIYSFLVVCFYTFLGIFLGNRTAEITLTSIFSFMVFLLLLTAYSSAALGQLFFFHVLLIRKGMRTYDYILAMREENEGQLEQFDDSDLSSDDSIDFDSPEKPTLMSRILCKGQSSPRLSIKIERDTEPTPLINTKRFHVSINPWKLVKLTREKALLAAEKARERLVRERPTRDHSSLRPLPVETKRGPLMNIDKNILNEGSESMPCIEKGKLHVSPVRLSSPRRRFSAGSPTVFSSSMIAASPQNKYRSSFDLKLAGVSRELETHISRQVLCSVISKDESEPSPR</sequence>
<feature type="transmembrane region" description="Helical" evidence="2">
    <location>
        <begin position="48"/>
        <end position="72"/>
    </location>
</feature>
<keyword evidence="2" id="KW-1133">Transmembrane helix</keyword>
<proteinExistence type="predicted"/>
<reference evidence="4" key="1">
    <citation type="journal article" date="2017" name="Front. Plant Sci.">
        <title>Climate Clever Clovers: New Paradigm to Reduce the Environmental Footprint of Ruminants by Breeding Low Methanogenic Forages Utilizing Haplotype Variation.</title>
        <authorList>
            <person name="Kaur P."/>
            <person name="Appels R."/>
            <person name="Bayer P.E."/>
            <person name="Keeble-Gagnere G."/>
            <person name="Wang J."/>
            <person name="Hirakawa H."/>
            <person name="Shirasawa K."/>
            <person name="Vercoe P."/>
            <person name="Stefanova K."/>
            <person name="Durmic Z."/>
            <person name="Nichols P."/>
            <person name="Revell C."/>
            <person name="Isobe S.N."/>
            <person name="Edwards D."/>
            <person name="Erskine W."/>
        </authorList>
    </citation>
    <scope>NUCLEOTIDE SEQUENCE [LARGE SCALE GENOMIC DNA]</scope>
    <source>
        <strain evidence="4">cv. Daliak</strain>
    </source>
</reference>
<name>A0A2Z6P971_TRISU</name>
<evidence type="ECO:0000256" key="2">
    <source>
        <dbReference type="SAM" id="Phobius"/>
    </source>
</evidence>
<feature type="region of interest" description="Disordered" evidence="1">
    <location>
        <begin position="184"/>
        <end position="203"/>
    </location>
</feature>
<feature type="transmembrane region" description="Helical" evidence="2">
    <location>
        <begin position="12"/>
        <end position="36"/>
    </location>
</feature>
<evidence type="ECO:0000313" key="4">
    <source>
        <dbReference type="Proteomes" id="UP000242715"/>
    </source>
</evidence>
<evidence type="ECO:0000256" key="1">
    <source>
        <dbReference type="SAM" id="MobiDB-lite"/>
    </source>
</evidence>
<dbReference type="Proteomes" id="UP000242715">
    <property type="component" value="Unassembled WGS sequence"/>
</dbReference>
<evidence type="ECO:0000313" key="3">
    <source>
        <dbReference type="EMBL" id="GAU40569.1"/>
    </source>
</evidence>
<dbReference type="OrthoDB" id="9909019at2759"/>
<keyword evidence="2" id="KW-0472">Membrane</keyword>
<gene>
    <name evidence="3" type="ORF">TSUD_35860</name>
</gene>